<keyword evidence="2" id="KW-1185">Reference proteome</keyword>
<reference evidence="1 2" key="1">
    <citation type="submission" date="2016-10" db="EMBL/GenBank/DDBJ databases">
        <authorList>
            <person name="de Groot N.N."/>
        </authorList>
    </citation>
    <scope>NUCLEOTIDE SEQUENCE [LARGE SCALE GENOMIC DNA]</scope>
    <source>
        <strain evidence="1 2">DSM 25232</strain>
    </source>
</reference>
<organism evidence="1 2">
    <name type="scientific">Aquimarina amphilecti</name>
    <dbReference type="NCBI Taxonomy" id="1038014"/>
    <lineage>
        <taxon>Bacteria</taxon>
        <taxon>Pseudomonadati</taxon>
        <taxon>Bacteroidota</taxon>
        <taxon>Flavobacteriia</taxon>
        <taxon>Flavobacteriales</taxon>
        <taxon>Flavobacteriaceae</taxon>
        <taxon>Aquimarina</taxon>
    </lineage>
</organism>
<proteinExistence type="predicted"/>
<evidence type="ECO:0000313" key="1">
    <source>
        <dbReference type="EMBL" id="SEL69522.1"/>
    </source>
</evidence>
<evidence type="ECO:0000313" key="2">
    <source>
        <dbReference type="Proteomes" id="UP000198521"/>
    </source>
</evidence>
<dbReference type="AlphaFoldDB" id="A0A1H7SA67"/>
<protein>
    <submittedName>
        <fullName evidence="1">Uncharacterized protein</fullName>
    </submittedName>
</protein>
<sequence>MLKKISNLEGVQKLNKHQQRRIKGGITSCSSDSECVSAGGPGCIAACYPVGCIFDLNTCFILGGGGLG</sequence>
<name>A0A1H7SA67_AQUAM</name>
<dbReference type="Proteomes" id="UP000198521">
    <property type="component" value="Unassembled WGS sequence"/>
</dbReference>
<gene>
    <name evidence="1" type="ORF">SAMN04487910_3072</name>
</gene>
<dbReference type="EMBL" id="FOAB01000005">
    <property type="protein sequence ID" value="SEL69522.1"/>
    <property type="molecule type" value="Genomic_DNA"/>
</dbReference>
<dbReference type="OrthoDB" id="1164545at2"/>
<accession>A0A1H7SA67</accession>
<dbReference type="RefSeq" id="WP_091410105.1">
    <property type="nucleotide sequence ID" value="NZ_FOAB01000005.1"/>
</dbReference>